<dbReference type="EMBL" id="CP001056">
    <property type="protein sequence ID" value="ACD23072.1"/>
    <property type="molecule type" value="Genomic_DNA"/>
</dbReference>
<evidence type="ECO:0008006" key="2">
    <source>
        <dbReference type="Google" id="ProtNLM"/>
    </source>
</evidence>
<name>B2TMV3_CLOBB</name>
<dbReference type="SUPFAM" id="SSF69279">
    <property type="entry name" value="Phage tail proteins"/>
    <property type="match status" value="1"/>
</dbReference>
<organism evidence="1">
    <name type="scientific">Clostridium botulinum (strain Eklund 17B / Type B)</name>
    <dbReference type="NCBI Taxonomy" id="935198"/>
    <lineage>
        <taxon>Bacteria</taxon>
        <taxon>Bacillati</taxon>
        <taxon>Bacillota</taxon>
        <taxon>Clostridia</taxon>
        <taxon>Eubacteriales</taxon>
        <taxon>Clostridiaceae</taxon>
        <taxon>Clostridium</taxon>
    </lineage>
</organism>
<accession>U4P5S4</accession>
<dbReference type="InterPro" id="IPR018989">
    <property type="entry name" value="DUF2001"/>
</dbReference>
<dbReference type="PATRIC" id="fig|935198.13.peg.1857"/>
<reference evidence="1" key="1">
    <citation type="submission" date="2009-06" db="EMBL/GenBank/DDBJ databases">
        <authorList>
            <consortium name="US DOE Joint Genome Institute (JGI-PGF)"/>
            <person name="Lucas S."/>
            <person name="Copeland A."/>
            <person name="Lapidus A."/>
            <person name="Glavina del Rio T."/>
            <person name="Dalin E."/>
            <person name="Tice H."/>
            <person name="Bruce D."/>
            <person name="Goodwin L."/>
            <person name="Pitluck S."/>
            <person name="Kyrpides N."/>
            <person name="Mavromatis K."/>
            <person name="Ivanova N."/>
            <person name="Saunders E."/>
            <person name="Brettin T."/>
            <person name="Detter J.C."/>
            <person name="Han C."/>
            <person name="Larimer F."/>
            <person name="Land M."/>
            <person name="Hauser L."/>
            <person name="Markowitz V."/>
            <person name="Cheng J.-F."/>
            <person name="Hugenholtz P."/>
            <person name="Woyke T."/>
            <person name="Wu D."/>
            <person name="Gronow S."/>
            <person name="Klenk H.-P."/>
            <person name="Eisen J.A."/>
        </authorList>
    </citation>
    <scope>NUCLEOTIDE SEQUENCE</scope>
    <source>
        <strain evidence="1">Eklund 17B</strain>
    </source>
</reference>
<dbReference type="HOGENOM" id="CLU_1692450_0_0_9"/>
<accession>B2TMV3</accession>
<sequence>MSQLNPYDVVRTNKGYMKINGIELAELKECEVSIEPNTKNLPLMNSATDAEVTMSYKCTISFKLNKRYSRFKPAILEAAKKLQSFVFDFEATNYTPDGEEEESIAITKAWIKGKTVLMKLASENDFGEDSFEAGFMIENSNYTNIIDDGEDW</sequence>
<dbReference type="AlphaFoldDB" id="B2TMV3"/>
<dbReference type="Pfam" id="PF09393">
    <property type="entry name" value="DUF2001"/>
    <property type="match status" value="1"/>
</dbReference>
<gene>
    <name evidence="1" type="ordered locus">CLL_A1907</name>
</gene>
<reference evidence="1" key="2">
    <citation type="submission" date="2009-08" db="EMBL/GenBank/DDBJ databases">
        <authorList>
            <person name="Shrivastava S."/>
            <person name="Brinkac L.M."/>
            <person name="Dodson R.J."/>
            <person name="Harkins D.M."/>
            <person name="Durkin A.S."/>
            <person name="Sutton G."/>
        </authorList>
    </citation>
    <scope>NUCLEOTIDE SEQUENCE</scope>
    <source>
        <strain evidence="1">Eklund 17B</strain>
    </source>
</reference>
<evidence type="ECO:0000313" key="1">
    <source>
        <dbReference type="EMBL" id="ACD23072.1"/>
    </source>
</evidence>
<dbReference type="InterPro" id="IPR038628">
    <property type="entry name" value="XkdM-like_sf"/>
</dbReference>
<dbReference type="KEGG" id="cbk:CLL_A1907"/>
<dbReference type="Gene3D" id="2.30.110.40">
    <property type="entry name" value="Phage tail tube protein"/>
    <property type="match status" value="1"/>
</dbReference>
<proteinExistence type="predicted"/>
<protein>
    <recommendedName>
        <fullName evidence="2">Phage tail protein</fullName>
    </recommendedName>
</protein>